<keyword evidence="7 8" id="KW-0694">RNA-binding</keyword>
<evidence type="ECO:0000313" key="11">
    <source>
        <dbReference type="EMBL" id="GAA4896262.1"/>
    </source>
</evidence>
<dbReference type="Gene3D" id="3.10.450.720">
    <property type="match status" value="1"/>
</dbReference>
<dbReference type="EMBL" id="BAABJZ010000096">
    <property type="protein sequence ID" value="GAA4896262.1"/>
    <property type="molecule type" value="Genomic_DNA"/>
</dbReference>
<comment type="similarity">
    <text evidence="1 8 9">Belongs to the class I-like SAM-binding methyltransferase superfamily. RsmB/NOP family.</text>
</comment>
<dbReference type="PROSITE" id="PS51686">
    <property type="entry name" value="SAM_MT_RSMB_NOP"/>
    <property type="match status" value="1"/>
</dbReference>
<dbReference type="Pfam" id="PF17125">
    <property type="entry name" value="Methyltr_RsmF_N"/>
    <property type="match status" value="1"/>
</dbReference>
<evidence type="ECO:0000256" key="4">
    <source>
        <dbReference type="ARBA" id="ARBA00022603"/>
    </source>
</evidence>
<dbReference type="InterPro" id="IPR011023">
    <property type="entry name" value="Nop2p"/>
</dbReference>
<feature type="binding site" evidence="8 9">
    <location>
        <position position="189"/>
    </location>
    <ligand>
        <name>S-adenosyl-L-methionine</name>
        <dbReference type="ChEBI" id="CHEBI:59789"/>
    </ligand>
</feature>
<keyword evidence="4 8" id="KW-0489">Methyltransferase</keyword>
<feature type="binding site" evidence="8 9">
    <location>
        <begin position="120"/>
        <end position="126"/>
    </location>
    <ligand>
        <name>S-adenosyl-L-methionine</name>
        <dbReference type="ChEBI" id="CHEBI:59789"/>
    </ligand>
</feature>
<dbReference type="SUPFAM" id="SSF53335">
    <property type="entry name" value="S-adenosyl-L-methionine-dependent methyltransferases"/>
    <property type="match status" value="1"/>
</dbReference>
<feature type="active site" description="Nucleophile" evidence="8 9">
    <location>
        <position position="242"/>
    </location>
</feature>
<organism evidence="11 12">
    <name type="scientific">Ferrimonas pelagia</name>
    <dbReference type="NCBI Taxonomy" id="1177826"/>
    <lineage>
        <taxon>Bacteria</taxon>
        <taxon>Pseudomonadati</taxon>
        <taxon>Pseudomonadota</taxon>
        <taxon>Gammaproteobacteria</taxon>
        <taxon>Alteromonadales</taxon>
        <taxon>Ferrimonadaceae</taxon>
        <taxon>Ferrimonas</taxon>
    </lineage>
</organism>
<dbReference type="InterPro" id="IPR048457">
    <property type="entry name" value="YebU_pre-PUA_dom"/>
</dbReference>
<evidence type="ECO:0000259" key="10">
    <source>
        <dbReference type="PROSITE" id="PS51686"/>
    </source>
</evidence>
<dbReference type="InterPro" id="IPR023267">
    <property type="entry name" value="RCMT"/>
</dbReference>
<evidence type="ECO:0000256" key="1">
    <source>
        <dbReference type="ARBA" id="ARBA00007494"/>
    </source>
</evidence>
<dbReference type="NCBIfam" id="NF008898">
    <property type="entry name" value="PRK11933.1"/>
    <property type="match status" value="1"/>
</dbReference>
<reference evidence="12" key="1">
    <citation type="journal article" date="2019" name="Int. J. Syst. Evol. Microbiol.">
        <title>The Global Catalogue of Microorganisms (GCM) 10K type strain sequencing project: providing services to taxonomists for standard genome sequencing and annotation.</title>
        <authorList>
            <consortium name="The Broad Institute Genomics Platform"/>
            <consortium name="The Broad Institute Genome Sequencing Center for Infectious Disease"/>
            <person name="Wu L."/>
            <person name="Ma J."/>
        </authorList>
    </citation>
    <scope>NUCLEOTIDE SEQUENCE [LARGE SCALE GENOMIC DNA]</scope>
    <source>
        <strain evidence="12">JCM 18401</strain>
    </source>
</reference>
<protein>
    <recommendedName>
        <fullName evidence="8">Ribosomal RNA small subunit methyltransferase F</fullName>
        <ecNumber evidence="8">2.1.1.178</ecNumber>
    </recommendedName>
    <alternativeName>
        <fullName evidence="8">16S rRNA m5C1407 methyltransferase</fullName>
    </alternativeName>
    <alternativeName>
        <fullName evidence="8">rRNA (cytosine-C(5)-)-methyltransferase RsmF</fullName>
    </alternativeName>
</protein>
<gene>
    <name evidence="8 11" type="primary">rsmF</name>
    <name evidence="11" type="ORF">GCM10023333_31830</name>
</gene>
<dbReference type="InterPro" id="IPR018314">
    <property type="entry name" value="RsmB/NOL1/NOP2-like_CS"/>
</dbReference>
<keyword evidence="5 8" id="KW-0808">Transferase</keyword>
<dbReference type="EC" id="2.1.1.178" evidence="8"/>
<evidence type="ECO:0000256" key="6">
    <source>
        <dbReference type="ARBA" id="ARBA00022691"/>
    </source>
</evidence>
<keyword evidence="2 8" id="KW-0963">Cytoplasm</keyword>
<comment type="catalytic activity">
    <reaction evidence="8">
        <text>cytidine(1407) in 16S rRNA + S-adenosyl-L-methionine = 5-methylcytidine(1407) in 16S rRNA + S-adenosyl-L-homocysteine + H(+)</text>
        <dbReference type="Rhea" id="RHEA:42756"/>
        <dbReference type="Rhea" id="RHEA-COMP:10223"/>
        <dbReference type="Rhea" id="RHEA-COMP:10224"/>
        <dbReference type="ChEBI" id="CHEBI:15378"/>
        <dbReference type="ChEBI" id="CHEBI:57856"/>
        <dbReference type="ChEBI" id="CHEBI:59789"/>
        <dbReference type="ChEBI" id="CHEBI:74483"/>
        <dbReference type="ChEBI" id="CHEBI:82748"/>
        <dbReference type="EC" id="2.1.1.178"/>
    </reaction>
</comment>
<dbReference type="RefSeq" id="WP_345336441.1">
    <property type="nucleotide sequence ID" value="NZ_BAABJZ010000096.1"/>
</dbReference>
<dbReference type="Gene3D" id="3.40.50.150">
    <property type="entry name" value="Vaccinia Virus protein VP39"/>
    <property type="match status" value="1"/>
</dbReference>
<evidence type="ECO:0000256" key="3">
    <source>
        <dbReference type="ARBA" id="ARBA00022552"/>
    </source>
</evidence>
<dbReference type="HAMAP" id="MF_01579">
    <property type="entry name" value="16SrRNA_methyltr_F"/>
    <property type="match status" value="1"/>
</dbReference>
<keyword evidence="3 8" id="KW-0698">rRNA processing</keyword>
<evidence type="ECO:0000313" key="12">
    <source>
        <dbReference type="Proteomes" id="UP001499988"/>
    </source>
</evidence>
<comment type="subcellular location">
    <subcellularLocation>
        <location evidence="8">Cytoplasm</location>
    </subcellularLocation>
</comment>
<feature type="binding site" evidence="8 9">
    <location>
        <position position="144"/>
    </location>
    <ligand>
        <name>S-adenosyl-L-methionine</name>
        <dbReference type="ChEBI" id="CHEBI:59789"/>
    </ligand>
</feature>
<comment type="function">
    <text evidence="8">Specifically methylates the cytosine at position 1407 (m5C1407) of 16S rRNA.</text>
</comment>
<evidence type="ECO:0000256" key="2">
    <source>
        <dbReference type="ARBA" id="ARBA00022490"/>
    </source>
</evidence>
<dbReference type="PROSITE" id="PS01153">
    <property type="entry name" value="NOL1_NOP2_SUN"/>
    <property type="match status" value="1"/>
</dbReference>
<keyword evidence="6 8" id="KW-0949">S-adenosyl-L-methionine</keyword>
<dbReference type="PANTHER" id="PTHR22807:SF30">
    <property type="entry name" value="28S RRNA (CYTOSINE(4447)-C(5))-METHYLTRANSFERASE-RELATED"/>
    <property type="match status" value="1"/>
</dbReference>
<dbReference type="Pfam" id="PF21150">
    <property type="entry name" value="YebU_pre-PUA_dom"/>
    <property type="match status" value="1"/>
</dbReference>
<feature type="domain" description="SAM-dependent MTase RsmB/NOP-type" evidence="10">
    <location>
        <begin position="25"/>
        <end position="306"/>
    </location>
</feature>
<evidence type="ECO:0000256" key="7">
    <source>
        <dbReference type="ARBA" id="ARBA00022884"/>
    </source>
</evidence>
<dbReference type="InterPro" id="IPR027391">
    <property type="entry name" value="Nol1_Nop2_Fmu_2"/>
</dbReference>
<dbReference type="PANTHER" id="PTHR22807">
    <property type="entry name" value="NOP2 YEAST -RELATED NOL1/NOP2/FMU SUN DOMAIN-CONTAINING"/>
    <property type="match status" value="1"/>
</dbReference>
<dbReference type="InterPro" id="IPR029063">
    <property type="entry name" value="SAM-dependent_MTases_sf"/>
</dbReference>
<dbReference type="InterPro" id="IPR031341">
    <property type="entry name" value="Methyltr_RsmF_N"/>
</dbReference>
<evidence type="ECO:0000256" key="5">
    <source>
        <dbReference type="ARBA" id="ARBA00022679"/>
    </source>
</evidence>
<dbReference type="InterPro" id="IPR049560">
    <property type="entry name" value="MeTrfase_RsmB-F_NOP2_cat"/>
</dbReference>
<evidence type="ECO:0000256" key="8">
    <source>
        <dbReference type="HAMAP-Rule" id="MF_01579"/>
    </source>
</evidence>
<proteinExistence type="inferred from homology"/>
<dbReference type="CDD" id="cd02440">
    <property type="entry name" value="AdoMet_MTases"/>
    <property type="match status" value="1"/>
</dbReference>
<dbReference type="Pfam" id="PF01189">
    <property type="entry name" value="Methyltr_RsmB-F"/>
    <property type="match status" value="1"/>
</dbReference>
<sequence>MVQFPQAFLDSIEAILPAHLNLDDFVAISQQPLRRAIRVNTLKISVAEFEQGMTAQGWRLTPVPWCAQGFWLDRDNDDNQLGNTPEHLAGLYYIQEASSMMPPTALFALANAPQHVLDVASAPGSKTSQMAALMGNEGVLIANEYSSSRIKSLHANMQRLGIRNVSLTHFDGKVFGPTLPEQFDAILLDAPCSGEGTVRKDPDAMNNWSMEAIHSIADVQKSLIDSAFAALKPGGVMVYSTCTLLSEENQAICWYLKQQFPEQVEFISLAELFPGAERACTEEGFLHIWPQIYDSEGFFVAAIRKTGSIDTEHKPPHLRAFPFAHAKRKQIAELSEYFDSQLGLTLPAGQIMERENTLWWFPEGLEQYIGKIRMNRLGIRLAEVHKHGFKTQHEAIMSLPLASNKTAQLDREQATQYLMGRDVIMNNPGAKGEVIVTFDGHPLGLAKWVKNKLKNGLPRELVRDKISVC</sequence>
<feature type="binding site" evidence="8 9">
    <location>
        <position position="171"/>
    </location>
    <ligand>
        <name>S-adenosyl-L-methionine</name>
        <dbReference type="ChEBI" id="CHEBI:59789"/>
    </ligand>
</feature>
<keyword evidence="12" id="KW-1185">Reference proteome</keyword>
<dbReference type="Pfam" id="PF13636">
    <property type="entry name" value="Methyltranf_PUA"/>
    <property type="match status" value="1"/>
</dbReference>
<dbReference type="Proteomes" id="UP001499988">
    <property type="component" value="Unassembled WGS sequence"/>
</dbReference>
<accession>A0ABP9F9D2</accession>
<dbReference type="InterPro" id="IPR001678">
    <property type="entry name" value="MeTrfase_RsmB-F_NOP2_dom"/>
</dbReference>
<evidence type="ECO:0000256" key="9">
    <source>
        <dbReference type="PROSITE-ProRule" id="PRU01023"/>
    </source>
</evidence>
<comment type="caution">
    <text evidence="11">The sequence shown here is derived from an EMBL/GenBank/DDBJ whole genome shotgun (WGS) entry which is preliminary data.</text>
</comment>
<dbReference type="NCBIfam" id="TIGR00446">
    <property type="entry name" value="nop2p"/>
    <property type="match status" value="1"/>
</dbReference>
<dbReference type="PRINTS" id="PR02008">
    <property type="entry name" value="RCMTFAMILY"/>
</dbReference>
<dbReference type="InterPro" id="IPR023545">
    <property type="entry name" value="rRNA_ssu_MeTfrase_F"/>
</dbReference>
<name>A0ABP9F9D2_9GAMM</name>